<evidence type="ECO:0000313" key="11">
    <source>
        <dbReference type="RefSeq" id="XP_013997375.2"/>
    </source>
</evidence>
<evidence type="ECO:0000256" key="5">
    <source>
        <dbReference type="ARBA" id="ARBA00022771"/>
    </source>
</evidence>
<feature type="compositionally biased region" description="Polar residues" evidence="8">
    <location>
        <begin position="673"/>
        <end position="689"/>
    </location>
</feature>
<dbReference type="PANTHER" id="PTHR45736">
    <property type="entry name" value="ZINC FINGER MYM-TYPE PROTEIN"/>
    <property type="match status" value="1"/>
</dbReference>
<feature type="compositionally biased region" description="Polar residues" evidence="8">
    <location>
        <begin position="118"/>
        <end position="194"/>
    </location>
</feature>
<dbReference type="GO" id="GO:0008270">
    <property type="term" value="F:zinc ion binding"/>
    <property type="evidence" value="ECO:0007669"/>
    <property type="project" value="UniProtKB-KW"/>
</dbReference>
<feature type="domain" description="TRASH" evidence="9">
    <location>
        <begin position="1270"/>
        <end position="1308"/>
    </location>
</feature>
<feature type="domain" description="TRASH" evidence="9">
    <location>
        <begin position="922"/>
        <end position="962"/>
    </location>
</feature>
<dbReference type="Pfam" id="PF25561">
    <property type="entry name" value="QRICH1"/>
    <property type="match status" value="1"/>
</dbReference>
<dbReference type="PANTHER" id="PTHR45736:SF5">
    <property type="entry name" value="ZINC FINGER MYM-TYPE PROTEIN 4"/>
    <property type="match status" value="1"/>
</dbReference>
<feature type="domain" description="TRASH" evidence="9">
    <location>
        <begin position="1185"/>
        <end position="1221"/>
    </location>
</feature>
<dbReference type="SUPFAM" id="SSF57716">
    <property type="entry name" value="Glucocorticoid receptor-like (DNA-binding domain)"/>
    <property type="match status" value="1"/>
</dbReference>
<organism evidence="10 11">
    <name type="scientific">Salmo salar</name>
    <name type="common">Atlantic salmon</name>
    <dbReference type="NCBI Taxonomy" id="8030"/>
    <lineage>
        <taxon>Eukaryota</taxon>
        <taxon>Metazoa</taxon>
        <taxon>Chordata</taxon>
        <taxon>Craniata</taxon>
        <taxon>Vertebrata</taxon>
        <taxon>Euteleostomi</taxon>
        <taxon>Actinopterygii</taxon>
        <taxon>Neopterygii</taxon>
        <taxon>Teleostei</taxon>
        <taxon>Protacanthopterygii</taxon>
        <taxon>Salmoniformes</taxon>
        <taxon>Salmonidae</taxon>
        <taxon>Salmoninae</taxon>
        <taxon>Salmo</taxon>
    </lineage>
</organism>
<evidence type="ECO:0000256" key="7">
    <source>
        <dbReference type="ARBA" id="ARBA00022843"/>
    </source>
</evidence>
<dbReference type="InterPro" id="IPR021893">
    <property type="entry name" value="ZMYM2-like_C"/>
</dbReference>
<feature type="compositionally biased region" description="Basic and acidic residues" evidence="8">
    <location>
        <begin position="1546"/>
        <end position="1558"/>
    </location>
</feature>
<dbReference type="Pfam" id="PF24900">
    <property type="entry name" value="TRASH_ZMYM4"/>
    <property type="match status" value="1"/>
</dbReference>
<evidence type="ECO:0000256" key="1">
    <source>
        <dbReference type="ARBA" id="ARBA00022499"/>
    </source>
</evidence>
<feature type="region of interest" description="Disordered" evidence="8">
    <location>
        <begin position="2030"/>
        <end position="2055"/>
    </location>
</feature>
<feature type="region of interest" description="Disordered" evidence="8">
    <location>
        <begin position="1154"/>
        <end position="1179"/>
    </location>
</feature>
<keyword evidence="4" id="KW-0677">Repeat</keyword>
<protein>
    <submittedName>
        <fullName evidence="11">LOW QUALITY PROTEIN: zinc finger MYM-type protein 4-like</fullName>
    </submittedName>
</protein>
<keyword evidence="7" id="KW-0832">Ubl conjugation</keyword>
<feature type="domain" description="TRASH" evidence="9">
    <location>
        <begin position="1023"/>
        <end position="1059"/>
    </location>
</feature>
<keyword evidence="6" id="KW-0862">Zinc</keyword>
<proteinExistence type="predicted"/>
<reference evidence="11" key="1">
    <citation type="submission" date="2025-08" db="UniProtKB">
        <authorList>
            <consortium name="RefSeq"/>
        </authorList>
    </citation>
    <scope>IDENTIFICATION</scope>
</reference>
<feature type="compositionally biased region" description="Polar residues" evidence="8">
    <location>
        <begin position="731"/>
        <end position="746"/>
    </location>
</feature>
<dbReference type="SMART" id="SM00746">
    <property type="entry name" value="TRASH"/>
    <property type="match status" value="10"/>
</dbReference>
<evidence type="ECO:0000256" key="8">
    <source>
        <dbReference type="SAM" id="MobiDB-lite"/>
    </source>
</evidence>
<dbReference type="Pfam" id="PF12012">
    <property type="entry name" value="DUF3504"/>
    <property type="match status" value="1"/>
</dbReference>
<feature type="compositionally biased region" description="Basic and acidic residues" evidence="8">
    <location>
        <begin position="77"/>
        <end position="90"/>
    </location>
</feature>
<feature type="region of interest" description="Disordered" evidence="8">
    <location>
        <begin position="1605"/>
        <end position="1649"/>
    </location>
</feature>
<keyword evidence="2" id="KW-0597">Phosphoprotein</keyword>
<dbReference type="Bgee" id="ENSSSAG00000063173">
    <property type="expression patterns" value="Expressed in ovary and 24 other cell types or tissues"/>
</dbReference>
<keyword evidence="5" id="KW-0863">Zinc-finger</keyword>
<evidence type="ECO:0000256" key="3">
    <source>
        <dbReference type="ARBA" id="ARBA00022723"/>
    </source>
</evidence>
<dbReference type="InterPro" id="IPR051284">
    <property type="entry name" value="ZnF_MYMT-QRICH1"/>
</dbReference>
<feature type="compositionally biased region" description="Polar residues" evidence="8">
    <location>
        <begin position="1154"/>
        <end position="1170"/>
    </location>
</feature>
<dbReference type="InterPro" id="IPR057926">
    <property type="entry name" value="QRICH1_dom"/>
</dbReference>
<dbReference type="InterPro" id="IPR010507">
    <property type="entry name" value="Znf_MYM"/>
</dbReference>
<feature type="domain" description="TRASH" evidence="9">
    <location>
        <begin position="1314"/>
        <end position="1349"/>
    </location>
</feature>
<accession>A0A1S3M2R7</accession>
<dbReference type="RefSeq" id="XP_013997375.2">
    <property type="nucleotide sequence ID" value="XM_014141900.2"/>
</dbReference>
<feature type="compositionally biased region" description="Basic and acidic residues" evidence="8">
    <location>
        <begin position="470"/>
        <end position="572"/>
    </location>
</feature>
<dbReference type="KEGG" id="sasa:106570019"/>
<dbReference type="Proteomes" id="UP001652741">
    <property type="component" value="Chromosome ssa14"/>
</dbReference>
<dbReference type="GeneID" id="106570019"/>
<feature type="region of interest" description="Disordered" evidence="8">
    <location>
        <begin position="1665"/>
        <end position="1713"/>
    </location>
</feature>
<name>A0A1S3M2R7_SALSA</name>
<feature type="compositionally biased region" description="Basic and acidic residues" evidence="8">
    <location>
        <begin position="654"/>
        <end position="664"/>
    </location>
</feature>
<feature type="region of interest" description="Disordered" evidence="8">
    <location>
        <begin position="642"/>
        <end position="757"/>
    </location>
</feature>
<dbReference type="InterPro" id="IPR011017">
    <property type="entry name" value="TRASH_dom"/>
</dbReference>
<evidence type="ECO:0000259" key="9">
    <source>
        <dbReference type="SMART" id="SM00746"/>
    </source>
</evidence>
<feature type="compositionally biased region" description="Polar residues" evidence="8">
    <location>
        <begin position="701"/>
        <end position="714"/>
    </location>
</feature>
<feature type="domain" description="TRASH" evidence="9">
    <location>
        <begin position="1065"/>
        <end position="1103"/>
    </location>
</feature>
<feature type="domain" description="TRASH" evidence="9">
    <location>
        <begin position="1227"/>
        <end position="1262"/>
    </location>
</feature>
<evidence type="ECO:0000313" key="10">
    <source>
        <dbReference type="Proteomes" id="UP001652741"/>
    </source>
</evidence>
<feature type="domain" description="TRASH" evidence="9">
    <location>
        <begin position="1113"/>
        <end position="1149"/>
    </location>
</feature>
<keyword evidence="3" id="KW-0479">Metal-binding</keyword>
<feature type="region of interest" description="Disordered" evidence="8">
    <location>
        <begin position="1546"/>
        <end position="1571"/>
    </location>
</feature>
<keyword evidence="10" id="KW-1185">Reference proteome</keyword>
<evidence type="ECO:0000256" key="6">
    <source>
        <dbReference type="ARBA" id="ARBA00022833"/>
    </source>
</evidence>
<feature type="compositionally biased region" description="Polar residues" evidence="8">
    <location>
        <begin position="38"/>
        <end position="66"/>
    </location>
</feature>
<feature type="compositionally biased region" description="Basic and acidic residues" evidence="8">
    <location>
        <begin position="1"/>
        <end position="22"/>
    </location>
</feature>
<feature type="region of interest" description="Disordered" evidence="8">
    <location>
        <begin position="1"/>
        <end position="602"/>
    </location>
</feature>
<gene>
    <name evidence="11" type="primary">LOC106570019</name>
</gene>
<evidence type="ECO:0000256" key="2">
    <source>
        <dbReference type="ARBA" id="ARBA00022553"/>
    </source>
</evidence>
<keyword evidence="1" id="KW-1017">Isopeptide bond</keyword>
<feature type="domain" description="TRASH" evidence="9">
    <location>
        <begin position="872"/>
        <end position="908"/>
    </location>
</feature>
<feature type="compositionally biased region" description="Basic residues" evidence="8">
    <location>
        <begin position="1681"/>
        <end position="1702"/>
    </location>
</feature>
<feature type="domain" description="TRASH" evidence="9">
    <location>
        <begin position="981"/>
        <end position="1016"/>
    </location>
</feature>
<evidence type="ECO:0000256" key="4">
    <source>
        <dbReference type="ARBA" id="ARBA00022737"/>
    </source>
</evidence>
<feature type="compositionally biased region" description="Polar residues" evidence="8">
    <location>
        <begin position="574"/>
        <end position="595"/>
    </location>
</feature>
<dbReference type="Pfam" id="PF06467">
    <property type="entry name" value="zf-FCS"/>
    <property type="match status" value="5"/>
</dbReference>
<sequence>MAESQKADQSEHTGEPNEEMEKPSQAGASVDSVDPGASRSNAPTASADGNSGDDATNAVSASTSTIDGAGDAGNSETVKESYAENSKTVEEMITDALLTVGEMASEEDSQRERETASVDASQTEVETASVDASQTEGETASVDASQTEGETASVAASQTEGETASVAASQTEGETASVAASQTEGETASVAASQTERETASVAASQTERETASAAASQAERETDSAAASQAERETDSAAASQAERETASAAASQAERETDSAAASQAERETDSAAASQAERETASAAASQAERETDSAAASQAERETDSAAASQAERETDSAAASQAERETASAAASQAERETASAAASQAERETASAAASQAERETASAAASQAERETASAAASQAERETASAAASQAERETASAAASQAERETASAAASQAERETASAAASQAERETASAAASQAERETASADASQTEGETAGPDASQTERETAGPDASQTERETAGPDASQTERETASADASQTKRETASADASQTERETAGPDASQTERETAGPDASQTERETAGPDASQTERETAGPDTSQTERETASPDASQTVEETGNTNASQTNGETDSTDIPLDMGVVDADEMEVSAIKVEDEQMQDEHNLEGMPVITAVEQGSDMDAFSSNSLDHGDEVEKMDTGTDALTEKQIGQPSKTGQVDNTDSMPSIVDTEDTEQPAEQTNFEEASGSSPPMEEDHSEDVKPFHPSPTSSEALLPQNSKGSDSPAGLENGVTGQPVKVVDSTQCAQATAEPVSTSVDTLSMVNVKDEPVDEEYDQALAPVVLTEGVKDEPDAAEELKISNVFSVGGAPTPIATSMPVTALSKTAMPPLTPAASSIPPLMPMAMRVACSACNKVLLKGQTAYQRKGSSDLFCSTSCLTTYSPPSVVKTTAPCTAKKPCHYCLKEVANPKDVITAPVDTMGTVKDFCSQTCLSSFNFKRNSAVSTLSSLSTMTVAVKCSMCKKACISKHEVIFQGSMHRLCSEVCFTRFRSTNKLSMNSCQSCNNYCYGKVTVLVMQGVNKTFCSAGCVTTFKQKAKKSVACTMCRNFRAPAEMVDSADSDGKLEMFCSTGCVTAHKVQTVSSSGAQVECNTCGQKTVPSFHLAMSDGSIRNFCTMNCVVTFQDQFNKSNSQSQMNVAPSTGTTAAPGQTRDRGSQGTRLPCFQCHRLFSSKPELIQFKDKMVFLCSVNCSEEYRKINYEMARCEYCKIEKPAKEVKRINNRDYTFCSEGCKLLYKHDLTKRWGKHCRNCAYCASTAQEAITGQYGGKMEEFCSDECKSHYTLLFCQVAKCDACERQGKLIETLPMLGEVKHFCNLQCLLDFCSLQTQNQGKPQGQKVAISIAQSPSNTTTATSVSDPVIANVVSLASSPIGQPNYTTALQGTVPRRHVKYVGNASTQTQAPRAPPPKVQKNKALLCKPMVQNKGVMCKPNFTTSGCQTDDNFPKVIVVPVPVPVYVPVPMNLYTQYAPQPVGLPIPLPVPMFLPVTLDNAERIVETIQDIKEKIPSDPFEADLILMAEMVAEEGREKSPPRPPERPAPAVQDDMRSLPRLSTIDSSFLTLIVDQGSTYSGDLDTEELSNFLTSWHDEPPPPPASPRATVDPTPTRRSDPSWTFTPPPHPHPPIMDIEADFPVQTLELMAHWRDQERDRSPSPPPSPPRRRARRKARDGLPQKKKRRKSKAAETASVVASLGEAQSDVVPGEPPKLQHMYGVDAWKRWVQWSKTQPDLEKPRFGSRPMEIKEDVLKCTTAELGYGLCRFICEVKRPNGESYSQDSLFYLCLGIQQYLFQNGRMENIFTDLFYGKFTLEITKLLKGFKPTIMASGYLHSRVEEEYLWDCKQLGAYSPIVLLNTLLFFCTKFFQFKTVAQHRQLSFAHVMRCTKSIHDNTKSNFLRFYPPIPKKDLATETAAADVDGVAAKRKRDDEEKEEVLEMMENSENPLRCPVRLYEFYLSKCSDSVKQRTNVFFLLPERSCVPNSPMWFSSQGLDDHTLDTMLTRILTVREIHLGDPQRNKPQSKDPEWVPDQHDDNSD</sequence>